<organism evidence="1">
    <name type="scientific">marine sediment metagenome</name>
    <dbReference type="NCBI Taxonomy" id="412755"/>
    <lineage>
        <taxon>unclassified sequences</taxon>
        <taxon>metagenomes</taxon>
        <taxon>ecological metagenomes</taxon>
    </lineage>
</organism>
<evidence type="ECO:0000313" key="1">
    <source>
        <dbReference type="EMBL" id="KKM63228.1"/>
    </source>
</evidence>
<dbReference type="EMBL" id="LAZR01011137">
    <property type="protein sequence ID" value="KKM63228.1"/>
    <property type="molecule type" value="Genomic_DNA"/>
</dbReference>
<dbReference type="AlphaFoldDB" id="A0A0F9J0W4"/>
<sequence>MPKTYKRNRKMKCKDCKNKFKNNIRECPICGSYRVILRDSMTHGMKYECLCMILTFSIIGLYF</sequence>
<proteinExistence type="predicted"/>
<gene>
    <name evidence="1" type="ORF">LCGC14_1513570</name>
</gene>
<protein>
    <submittedName>
        <fullName evidence="1">Uncharacterized protein</fullName>
    </submittedName>
</protein>
<name>A0A0F9J0W4_9ZZZZ</name>
<accession>A0A0F9J0W4</accession>
<reference evidence="1" key="1">
    <citation type="journal article" date="2015" name="Nature">
        <title>Complex archaea that bridge the gap between prokaryotes and eukaryotes.</title>
        <authorList>
            <person name="Spang A."/>
            <person name="Saw J.H."/>
            <person name="Jorgensen S.L."/>
            <person name="Zaremba-Niedzwiedzka K."/>
            <person name="Martijn J."/>
            <person name="Lind A.E."/>
            <person name="van Eijk R."/>
            <person name="Schleper C."/>
            <person name="Guy L."/>
            <person name="Ettema T.J."/>
        </authorList>
    </citation>
    <scope>NUCLEOTIDE SEQUENCE</scope>
</reference>
<comment type="caution">
    <text evidence="1">The sequence shown here is derived from an EMBL/GenBank/DDBJ whole genome shotgun (WGS) entry which is preliminary data.</text>
</comment>